<protein>
    <submittedName>
        <fullName evidence="1">Uncharacterized protein</fullName>
    </submittedName>
</protein>
<accession>A0A3A8QCS9</accession>
<dbReference type="Proteomes" id="UP000282656">
    <property type="component" value="Unassembled WGS sequence"/>
</dbReference>
<dbReference type="EMBL" id="RAWM01000060">
    <property type="protein sequence ID" value="RKH66503.1"/>
    <property type="molecule type" value="Genomic_DNA"/>
</dbReference>
<evidence type="ECO:0000313" key="2">
    <source>
        <dbReference type="Proteomes" id="UP000282656"/>
    </source>
</evidence>
<proteinExistence type="predicted"/>
<reference evidence="2" key="1">
    <citation type="submission" date="2018-09" db="EMBL/GenBank/DDBJ databases">
        <authorList>
            <person name="Livingstone P.G."/>
            <person name="Whitworth D.E."/>
        </authorList>
    </citation>
    <scope>NUCLEOTIDE SEQUENCE [LARGE SCALE GENOMIC DNA]</scope>
    <source>
        <strain evidence="2">AB047A</strain>
    </source>
</reference>
<comment type="caution">
    <text evidence="1">The sequence shown here is derived from an EMBL/GenBank/DDBJ whole genome shotgun (WGS) entry which is preliminary data.</text>
</comment>
<sequence length="115" mass="12318">MWTLAGCLLVFVVFIALASYVSGRTRLVLVNEAGRELRVLTARIPGEACTFERVPVHGRVVCQGRANADGDLAVDLEFTDGGKVQLETGEFVNPLLGLRGVVTVSADGGVNFQRD</sequence>
<dbReference type="AlphaFoldDB" id="A0A3A8QCS9"/>
<gene>
    <name evidence="1" type="ORF">D7X96_21390</name>
</gene>
<evidence type="ECO:0000313" key="1">
    <source>
        <dbReference type="EMBL" id="RKH66503.1"/>
    </source>
</evidence>
<keyword evidence="2" id="KW-1185">Reference proteome</keyword>
<organism evidence="1 2">
    <name type="scientific">Corallococcus interemptor</name>
    <dbReference type="NCBI Taxonomy" id="2316720"/>
    <lineage>
        <taxon>Bacteria</taxon>
        <taxon>Pseudomonadati</taxon>
        <taxon>Myxococcota</taxon>
        <taxon>Myxococcia</taxon>
        <taxon>Myxococcales</taxon>
        <taxon>Cystobacterineae</taxon>
        <taxon>Myxococcaceae</taxon>
        <taxon>Corallococcus</taxon>
    </lineage>
</organism>
<name>A0A3A8QCS9_9BACT</name>